<gene>
    <name evidence="2" type="ORF">D6D01_04259</name>
</gene>
<dbReference type="GO" id="GO:0003959">
    <property type="term" value="F:NADPH dehydrogenase activity"/>
    <property type="evidence" value="ECO:0007669"/>
    <property type="project" value="TreeGrafter"/>
</dbReference>
<dbReference type="GO" id="GO:0010181">
    <property type="term" value="F:FMN binding"/>
    <property type="evidence" value="ECO:0007669"/>
    <property type="project" value="InterPro"/>
</dbReference>
<comment type="caution">
    <text evidence="2">The sequence shown here is derived from an EMBL/GenBank/DDBJ whole genome shotgun (WGS) entry which is preliminary data.</text>
</comment>
<sequence length="381" mass="41680">MNHQLTIKMSTGTRLFTPLKVGAIELSSRIAMAPLTRYRASEDHVHQDLGKTYYAQRAAAIPGTLLITEGTIISAKAGNQHNVPGIYTQEQIKAWKLIVDEVHKAGSYIYLQLWALGRAAEPEVLFKETGLPLKSSSAVPMEEGGVIPEELSEEEILELIADFGRAASAAVHQAGFDGVEIHAANGYLIDQFTQDTCNKRNDKWGGSIENRSRFALEVTKAVVDAVGKKKVGLRLSPWSSFQGMKMEDPIPQFSHLVSSLRTFGLAYLHLVESRIAGASDCNGSSGANGFAIDLWGNTSPIFLAGGFKPGSARESVDEIYKDSDIVIVFGRYFISNPDLVFKIKNGIELTGYDRSTFYATQDPHGYIDYPYCAEYNGQTGA</sequence>
<dbReference type="Proteomes" id="UP000306584">
    <property type="component" value="Unassembled WGS sequence"/>
</dbReference>
<accession>A0A4S9LC91</accession>
<name>A0A4S9LC91_AURPU</name>
<dbReference type="Pfam" id="PF00724">
    <property type="entry name" value="Oxidored_FMN"/>
    <property type="match status" value="1"/>
</dbReference>
<feature type="domain" description="NADH:flavin oxidoreductase/NADH oxidase N-terminal" evidence="1">
    <location>
        <begin position="15"/>
        <end position="349"/>
    </location>
</feature>
<dbReference type="Gene3D" id="3.20.20.70">
    <property type="entry name" value="Aldolase class I"/>
    <property type="match status" value="1"/>
</dbReference>
<dbReference type="AlphaFoldDB" id="A0A4S9LC91"/>
<evidence type="ECO:0000313" key="2">
    <source>
        <dbReference type="EMBL" id="THY26941.1"/>
    </source>
</evidence>
<dbReference type="FunFam" id="3.20.20.70:FF:000138">
    <property type="entry name" value="NADPH dehydrogenase 1"/>
    <property type="match status" value="1"/>
</dbReference>
<dbReference type="CDD" id="cd02933">
    <property type="entry name" value="OYE_like_FMN"/>
    <property type="match status" value="1"/>
</dbReference>
<dbReference type="EMBL" id="QZBD01000136">
    <property type="protein sequence ID" value="THY26941.1"/>
    <property type="molecule type" value="Genomic_DNA"/>
</dbReference>
<dbReference type="SUPFAM" id="SSF51395">
    <property type="entry name" value="FMN-linked oxidoreductases"/>
    <property type="match status" value="1"/>
</dbReference>
<dbReference type="PANTHER" id="PTHR22893">
    <property type="entry name" value="NADH OXIDOREDUCTASE-RELATED"/>
    <property type="match status" value="1"/>
</dbReference>
<evidence type="ECO:0000259" key="1">
    <source>
        <dbReference type="Pfam" id="PF00724"/>
    </source>
</evidence>
<reference evidence="2 3" key="1">
    <citation type="submission" date="2018-10" db="EMBL/GenBank/DDBJ databases">
        <title>Fifty Aureobasidium pullulans genomes reveal a recombining polyextremotolerant generalist.</title>
        <authorList>
            <person name="Gostincar C."/>
            <person name="Turk M."/>
            <person name="Zajc J."/>
            <person name="Gunde-Cimerman N."/>
        </authorList>
    </citation>
    <scope>NUCLEOTIDE SEQUENCE [LARGE SCALE GENOMIC DNA]</scope>
    <source>
        <strain evidence="2 3">EXF-6604</strain>
    </source>
</reference>
<dbReference type="PANTHER" id="PTHR22893:SF91">
    <property type="entry name" value="NADPH DEHYDROGENASE 2-RELATED"/>
    <property type="match status" value="1"/>
</dbReference>
<evidence type="ECO:0000313" key="3">
    <source>
        <dbReference type="Proteomes" id="UP000306584"/>
    </source>
</evidence>
<organism evidence="2 3">
    <name type="scientific">Aureobasidium pullulans</name>
    <name type="common">Black yeast</name>
    <name type="synonym">Pullularia pullulans</name>
    <dbReference type="NCBI Taxonomy" id="5580"/>
    <lineage>
        <taxon>Eukaryota</taxon>
        <taxon>Fungi</taxon>
        <taxon>Dikarya</taxon>
        <taxon>Ascomycota</taxon>
        <taxon>Pezizomycotina</taxon>
        <taxon>Dothideomycetes</taxon>
        <taxon>Dothideomycetidae</taxon>
        <taxon>Dothideales</taxon>
        <taxon>Saccotheciaceae</taxon>
        <taxon>Aureobasidium</taxon>
    </lineage>
</organism>
<dbReference type="InterPro" id="IPR001155">
    <property type="entry name" value="OxRdtase_FMN_N"/>
</dbReference>
<protein>
    <submittedName>
        <fullName evidence="2">NADH:flavin oxidoreductase/NADH oxidase family protein</fullName>
    </submittedName>
</protein>
<proteinExistence type="predicted"/>
<dbReference type="InterPro" id="IPR013785">
    <property type="entry name" value="Aldolase_TIM"/>
</dbReference>
<dbReference type="InterPro" id="IPR045247">
    <property type="entry name" value="Oye-like"/>
</dbReference>